<name>A0A174S946_9FIRM</name>
<dbReference type="AlphaFoldDB" id="A0A174S946"/>
<dbReference type="Proteomes" id="UP000095709">
    <property type="component" value="Unassembled WGS sequence"/>
</dbReference>
<proteinExistence type="predicted"/>
<evidence type="ECO:0000313" key="1">
    <source>
        <dbReference type="EMBL" id="CUP91945.1"/>
    </source>
</evidence>
<accession>A0A174S946</accession>
<evidence type="ECO:0000313" key="2">
    <source>
        <dbReference type="Proteomes" id="UP000095709"/>
    </source>
</evidence>
<dbReference type="EMBL" id="CZAL01000022">
    <property type="protein sequence ID" value="CUP91945.1"/>
    <property type="molecule type" value="Genomic_DNA"/>
</dbReference>
<protein>
    <submittedName>
        <fullName evidence="1">Uncharacterized protein</fullName>
    </submittedName>
</protein>
<reference evidence="1 2" key="1">
    <citation type="submission" date="2015-09" db="EMBL/GenBank/DDBJ databases">
        <authorList>
            <consortium name="Pathogen Informatics"/>
        </authorList>
    </citation>
    <scope>NUCLEOTIDE SEQUENCE [LARGE SCALE GENOMIC DNA]</scope>
    <source>
        <strain evidence="1 2">2789STDY5834885</strain>
    </source>
</reference>
<organism evidence="1 2">
    <name type="scientific">Fusicatenibacter saccharivorans</name>
    <dbReference type="NCBI Taxonomy" id="1150298"/>
    <lineage>
        <taxon>Bacteria</taxon>
        <taxon>Bacillati</taxon>
        <taxon>Bacillota</taxon>
        <taxon>Clostridia</taxon>
        <taxon>Lachnospirales</taxon>
        <taxon>Lachnospiraceae</taxon>
        <taxon>Fusicatenibacter</taxon>
    </lineage>
</organism>
<dbReference type="RefSeq" id="WP_055268044.1">
    <property type="nucleotide sequence ID" value="NZ_CZAL01000022.1"/>
</dbReference>
<gene>
    <name evidence="1" type="ORF">ERS852498_03148</name>
</gene>
<sequence>MSQKKLSEYIEALDGITYPQWVKLRTGIDMQFDFSRRELEKNMQISSGETARLIRLDFGDASFR</sequence>